<comment type="caution">
    <text evidence="2">The sequence shown here is derived from an EMBL/GenBank/DDBJ whole genome shotgun (WGS) entry which is preliminary data.</text>
</comment>
<feature type="compositionally biased region" description="Basic and acidic residues" evidence="1">
    <location>
        <begin position="8"/>
        <end position="17"/>
    </location>
</feature>
<dbReference type="EMBL" id="BAABME010010000">
    <property type="protein sequence ID" value="GAA0176204.1"/>
    <property type="molecule type" value="Genomic_DNA"/>
</dbReference>
<gene>
    <name evidence="2" type="ORF">LIER_29241</name>
</gene>
<proteinExistence type="predicted"/>
<evidence type="ECO:0000313" key="3">
    <source>
        <dbReference type="Proteomes" id="UP001454036"/>
    </source>
</evidence>
<evidence type="ECO:0000313" key="2">
    <source>
        <dbReference type="EMBL" id="GAA0176204.1"/>
    </source>
</evidence>
<organism evidence="2 3">
    <name type="scientific">Lithospermum erythrorhizon</name>
    <name type="common">Purple gromwell</name>
    <name type="synonym">Lithospermum officinale var. erythrorhizon</name>
    <dbReference type="NCBI Taxonomy" id="34254"/>
    <lineage>
        <taxon>Eukaryota</taxon>
        <taxon>Viridiplantae</taxon>
        <taxon>Streptophyta</taxon>
        <taxon>Embryophyta</taxon>
        <taxon>Tracheophyta</taxon>
        <taxon>Spermatophyta</taxon>
        <taxon>Magnoliopsida</taxon>
        <taxon>eudicotyledons</taxon>
        <taxon>Gunneridae</taxon>
        <taxon>Pentapetalae</taxon>
        <taxon>asterids</taxon>
        <taxon>lamiids</taxon>
        <taxon>Boraginales</taxon>
        <taxon>Boraginaceae</taxon>
        <taxon>Boraginoideae</taxon>
        <taxon>Lithospermeae</taxon>
        <taxon>Lithospermum</taxon>
    </lineage>
</organism>
<dbReference type="AlphaFoldDB" id="A0AAV3RIH9"/>
<feature type="compositionally biased region" description="Low complexity" evidence="1">
    <location>
        <begin position="18"/>
        <end position="29"/>
    </location>
</feature>
<reference evidence="2 3" key="1">
    <citation type="submission" date="2024-01" db="EMBL/GenBank/DDBJ databases">
        <title>The complete chloroplast genome sequence of Lithospermum erythrorhizon: insights into the phylogenetic relationship among Boraginaceae species and the maternal lineages of purple gromwells.</title>
        <authorList>
            <person name="Okada T."/>
            <person name="Watanabe K."/>
        </authorList>
    </citation>
    <scope>NUCLEOTIDE SEQUENCE [LARGE SCALE GENOMIC DNA]</scope>
</reference>
<keyword evidence="3" id="KW-1185">Reference proteome</keyword>
<sequence>MVTGLVGRGREGSKTSEETSTGGDSITGTDVFGEFFDFLGRGTSVGTSEEESRAEFPFILESRANESLPKVIDLKFTLSGMTHDPETFF</sequence>
<evidence type="ECO:0000256" key="1">
    <source>
        <dbReference type="SAM" id="MobiDB-lite"/>
    </source>
</evidence>
<dbReference type="Proteomes" id="UP001454036">
    <property type="component" value="Unassembled WGS sequence"/>
</dbReference>
<accession>A0AAV3RIH9</accession>
<protein>
    <submittedName>
        <fullName evidence="2">Uncharacterized protein</fullName>
    </submittedName>
</protein>
<name>A0AAV3RIH9_LITER</name>
<feature type="region of interest" description="Disordered" evidence="1">
    <location>
        <begin position="1"/>
        <end position="29"/>
    </location>
</feature>